<dbReference type="Proteomes" id="UP001153292">
    <property type="component" value="Chromosome 22"/>
</dbReference>
<proteinExistence type="predicted"/>
<protein>
    <recommendedName>
        <fullName evidence="3">Roadblock/LAMTOR2 domain-containing protein</fullName>
    </recommendedName>
</protein>
<evidence type="ECO:0000313" key="2">
    <source>
        <dbReference type="Proteomes" id="UP001153292"/>
    </source>
</evidence>
<sequence length="242" mass="27287">MEKNYESNKILTGKDFPEHLTGATMKTIDRIGQHHNVTGILYCNHRGTQISTIPESMSQTLTSKLPGYSSLVREALKDVDVFDDLIAYRIETKSDEIMVAAGEICNNEARKMKILTNLLKDKRDEWLVYTTANINNVNPIVDRLMEDDSVDCVIMTNKDGTPILTNTSPTTATNYGLILHPIGSLAHIYIKELDALDEVIVTRIITKNVEILIAPHREFSIIVAQHATRPKMKEKKNKKQLV</sequence>
<organism evidence="1 2">
    <name type="scientific">Chilo suppressalis</name>
    <name type="common">Asiatic rice borer moth</name>
    <dbReference type="NCBI Taxonomy" id="168631"/>
    <lineage>
        <taxon>Eukaryota</taxon>
        <taxon>Metazoa</taxon>
        <taxon>Ecdysozoa</taxon>
        <taxon>Arthropoda</taxon>
        <taxon>Hexapoda</taxon>
        <taxon>Insecta</taxon>
        <taxon>Pterygota</taxon>
        <taxon>Neoptera</taxon>
        <taxon>Endopterygota</taxon>
        <taxon>Lepidoptera</taxon>
        <taxon>Glossata</taxon>
        <taxon>Ditrysia</taxon>
        <taxon>Pyraloidea</taxon>
        <taxon>Crambidae</taxon>
        <taxon>Crambinae</taxon>
        <taxon>Chilo</taxon>
    </lineage>
</organism>
<dbReference type="PANTHER" id="PTHR10779">
    <property type="entry name" value="DYNEIN LIGHT CHAIN ROADBLOCK"/>
    <property type="match status" value="1"/>
</dbReference>
<reference evidence="1" key="1">
    <citation type="submission" date="2021-12" db="EMBL/GenBank/DDBJ databases">
        <authorList>
            <person name="King R."/>
        </authorList>
    </citation>
    <scope>NUCLEOTIDE SEQUENCE</scope>
</reference>
<keyword evidence="2" id="KW-1185">Reference proteome</keyword>
<dbReference type="SUPFAM" id="SSF103196">
    <property type="entry name" value="Roadblock/LC7 domain"/>
    <property type="match status" value="2"/>
</dbReference>
<dbReference type="Gene3D" id="3.30.450.30">
    <property type="entry name" value="Dynein light chain 2a, cytoplasmic"/>
    <property type="match status" value="2"/>
</dbReference>
<evidence type="ECO:0000313" key="1">
    <source>
        <dbReference type="EMBL" id="CAH0403190.1"/>
    </source>
</evidence>
<accession>A0ABN8BAQ3</accession>
<name>A0ABN8BAQ3_CHISP</name>
<dbReference type="EMBL" id="OU963915">
    <property type="protein sequence ID" value="CAH0403190.1"/>
    <property type="molecule type" value="Genomic_DNA"/>
</dbReference>
<evidence type="ECO:0008006" key="3">
    <source>
        <dbReference type="Google" id="ProtNLM"/>
    </source>
</evidence>
<gene>
    <name evidence="1" type="ORF">CHILSU_LOCUS6457</name>
</gene>